<accession>A0A1J6I0F7</accession>
<evidence type="ECO:0000313" key="3">
    <source>
        <dbReference type="Proteomes" id="UP000187609"/>
    </source>
</evidence>
<dbReference type="Proteomes" id="UP000187609">
    <property type="component" value="Unassembled WGS sequence"/>
</dbReference>
<dbReference type="AlphaFoldDB" id="A0A1J6I0F7"/>
<feature type="transmembrane region" description="Helical" evidence="1">
    <location>
        <begin position="94"/>
        <end position="114"/>
    </location>
</feature>
<sequence length="211" mass="23410">MTHSATAQNQRCYTNGSLIDGKFALVSKLHQSLITDSCFSFPQEKKLRESMWVNGIGAEDDCHWSGGHRWPVQILQARGQNSDGSKHSASRFMLGHWILLKLLVNFVVALLGLMKIQNISIIFWARICIRNTEAKTPGKINLDIGEWKFEISLVDEVSATPRFAGKFDQSCSSGAFPVAANVETSYPAVPLSGHKHVGGQEEKPHFNSKDL</sequence>
<comment type="caution">
    <text evidence="2">The sequence shown here is derived from an EMBL/GenBank/DDBJ whole genome shotgun (WGS) entry which is preliminary data.</text>
</comment>
<organism evidence="2 3">
    <name type="scientific">Nicotiana attenuata</name>
    <name type="common">Coyote tobacco</name>
    <dbReference type="NCBI Taxonomy" id="49451"/>
    <lineage>
        <taxon>Eukaryota</taxon>
        <taxon>Viridiplantae</taxon>
        <taxon>Streptophyta</taxon>
        <taxon>Embryophyta</taxon>
        <taxon>Tracheophyta</taxon>
        <taxon>Spermatophyta</taxon>
        <taxon>Magnoliopsida</taxon>
        <taxon>eudicotyledons</taxon>
        <taxon>Gunneridae</taxon>
        <taxon>Pentapetalae</taxon>
        <taxon>asterids</taxon>
        <taxon>lamiids</taxon>
        <taxon>Solanales</taxon>
        <taxon>Solanaceae</taxon>
        <taxon>Nicotianoideae</taxon>
        <taxon>Nicotianeae</taxon>
        <taxon>Nicotiana</taxon>
    </lineage>
</organism>
<protein>
    <submittedName>
        <fullName evidence="2">Uncharacterized protein</fullName>
    </submittedName>
</protein>
<keyword evidence="1" id="KW-1133">Transmembrane helix</keyword>
<evidence type="ECO:0000256" key="1">
    <source>
        <dbReference type="SAM" id="Phobius"/>
    </source>
</evidence>
<gene>
    <name evidence="2" type="ORF">A4A49_25934</name>
</gene>
<reference evidence="2" key="1">
    <citation type="submission" date="2016-11" db="EMBL/GenBank/DDBJ databases">
        <title>The genome of Nicotiana attenuata.</title>
        <authorList>
            <person name="Xu S."/>
            <person name="Brockmoeller T."/>
            <person name="Gaquerel E."/>
            <person name="Navarro A."/>
            <person name="Kuhl H."/>
            <person name="Gase K."/>
            <person name="Ling Z."/>
            <person name="Zhou W."/>
            <person name="Kreitzer C."/>
            <person name="Stanke M."/>
            <person name="Tang H."/>
            <person name="Lyons E."/>
            <person name="Pandey P."/>
            <person name="Pandey S.P."/>
            <person name="Timmermann B."/>
            <person name="Baldwin I.T."/>
        </authorList>
    </citation>
    <scope>NUCLEOTIDE SEQUENCE [LARGE SCALE GENOMIC DNA]</scope>
    <source>
        <strain evidence="2">UT</strain>
    </source>
</reference>
<name>A0A1J6I0F7_NICAT</name>
<evidence type="ECO:0000313" key="2">
    <source>
        <dbReference type="EMBL" id="OIS98041.1"/>
    </source>
</evidence>
<proteinExistence type="predicted"/>
<keyword evidence="3" id="KW-1185">Reference proteome</keyword>
<keyword evidence="1" id="KW-0812">Transmembrane</keyword>
<dbReference type="EMBL" id="MJEQ01037192">
    <property type="protein sequence ID" value="OIS98041.1"/>
    <property type="molecule type" value="Genomic_DNA"/>
</dbReference>
<dbReference type="Gramene" id="OIS98041">
    <property type="protein sequence ID" value="OIS98041"/>
    <property type="gene ID" value="A4A49_25934"/>
</dbReference>
<keyword evidence="1" id="KW-0472">Membrane</keyword>